<dbReference type="Proteomes" id="UP000076420">
    <property type="component" value="Unassembled WGS sequence"/>
</dbReference>
<evidence type="ECO:0000313" key="10">
    <source>
        <dbReference type="EnsemblMetazoa" id="BGLB005813-PB"/>
    </source>
</evidence>
<keyword evidence="7 9" id="KW-0472">Membrane</keyword>
<dbReference type="VEuPathDB" id="VectorBase:BGLAX_029748"/>
<evidence type="ECO:0000256" key="4">
    <source>
        <dbReference type="ARBA" id="ARBA00022692"/>
    </source>
</evidence>
<evidence type="ECO:0000256" key="1">
    <source>
        <dbReference type="ARBA" id="ARBA00004477"/>
    </source>
</evidence>
<keyword evidence="4 9" id="KW-0812">Transmembrane</keyword>
<dbReference type="OrthoDB" id="29558at2759"/>
<keyword evidence="5 9" id="KW-0256">Endoplasmic reticulum</keyword>
<reference evidence="10" key="1">
    <citation type="submission" date="2020-05" db="UniProtKB">
        <authorList>
            <consortium name="EnsemblMetazoa"/>
        </authorList>
    </citation>
    <scope>IDENTIFICATION</scope>
    <source>
        <strain evidence="10">BB02</strain>
    </source>
</reference>
<evidence type="ECO:0000313" key="11">
    <source>
        <dbReference type="Proteomes" id="UP000076420"/>
    </source>
</evidence>
<evidence type="ECO:0000256" key="5">
    <source>
        <dbReference type="ARBA" id="ARBA00022824"/>
    </source>
</evidence>
<sequence>ILIHYSYCRIILLQILDEKPVKIDKWDSGALKNALDDGAKKVLLDIMGFKESHKLMNGRLFLCTVAIGFAMFALLWDYLYPFPQSRNVLLCCVISYFVLMGILTFYLTYVERGIFLVALEQDKARMEPDNKWTLQSSLRKYDDTYHLTVSFTDGKTQAERSTTISRCVANFFDDNGTFRFDLFQPVVRKLKEDLSSEKKMN</sequence>
<evidence type="ECO:0000256" key="2">
    <source>
        <dbReference type="ARBA" id="ARBA00007324"/>
    </source>
</evidence>
<accession>A0A2C9JPI4</accession>
<dbReference type="EnsemblMetazoa" id="BGLB005813-RB">
    <property type="protein sequence ID" value="BGLB005813-PB"/>
    <property type="gene ID" value="BGLB005813"/>
</dbReference>
<gene>
    <name evidence="10" type="primary">106062374</name>
</gene>
<evidence type="ECO:0000256" key="9">
    <source>
        <dbReference type="RuleBase" id="RU368033"/>
    </source>
</evidence>
<keyword evidence="6 9" id="KW-1133">Transmembrane helix</keyword>
<dbReference type="PANTHER" id="PTHR13085">
    <property type="entry name" value="MICROSOMAL SIGNAL PEPTIDASE 25 KDA SUBUNIT"/>
    <property type="match status" value="1"/>
</dbReference>
<dbReference type="Pfam" id="PF06703">
    <property type="entry name" value="SPC25"/>
    <property type="match status" value="1"/>
</dbReference>
<feature type="transmembrane region" description="Helical" evidence="9">
    <location>
        <begin position="87"/>
        <end position="109"/>
    </location>
</feature>
<protein>
    <recommendedName>
        <fullName evidence="3 9">Signal peptidase complex subunit 2</fullName>
    </recommendedName>
</protein>
<evidence type="ECO:0000256" key="6">
    <source>
        <dbReference type="ARBA" id="ARBA00022989"/>
    </source>
</evidence>
<dbReference type="GO" id="GO:0006465">
    <property type="term" value="P:signal peptide processing"/>
    <property type="evidence" value="ECO:0007669"/>
    <property type="project" value="UniProtKB-UniRule"/>
</dbReference>
<dbReference type="GO" id="GO:0008233">
    <property type="term" value="F:peptidase activity"/>
    <property type="evidence" value="ECO:0007669"/>
    <property type="project" value="UniProtKB-UniRule"/>
</dbReference>
<comment type="subcellular location">
    <subcellularLocation>
        <location evidence="1 9">Endoplasmic reticulum membrane</location>
        <topology evidence="1 9">Multi-pass membrane protein</topology>
    </subcellularLocation>
</comment>
<feature type="transmembrane region" description="Helical" evidence="9">
    <location>
        <begin position="60"/>
        <end position="81"/>
    </location>
</feature>
<dbReference type="PANTHER" id="PTHR13085:SF0">
    <property type="entry name" value="SIGNAL PEPTIDASE COMPLEX SUBUNIT 2"/>
    <property type="match status" value="1"/>
</dbReference>
<evidence type="ECO:0000256" key="8">
    <source>
        <dbReference type="ARBA" id="ARBA00045608"/>
    </source>
</evidence>
<dbReference type="GO" id="GO:0005787">
    <property type="term" value="C:signal peptidase complex"/>
    <property type="evidence" value="ECO:0007669"/>
    <property type="project" value="UniProtKB-UniRule"/>
</dbReference>
<dbReference type="STRING" id="6526.A0A2C9JPI4"/>
<evidence type="ECO:0000256" key="3">
    <source>
        <dbReference type="ARBA" id="ARBA00017057"/>
    </source>
</evidence>
<dbReference type="InterPro" id="IPR009582">
    <property type="entry name" value="Spc2/SPCS2"/>
</dbReference>
<name>A0A2C9JPI4_BIOGL</name>
<dbReference type="AlphaFoldDB" id="A0A2C9JPI4"/>
<evidence type="ECO:0000256" key="7">
    <source>
        <dbReference type="ARBA" id="ARBA00023136"/>
    </source>
</evidence>
<proteinExistence type="inferred from homology"/>
<dbReference type="VEuPathDB" id="VectorBase:BGLB005813"/>
<dbReference type="GO" id="GO:0045047">
    <property type="term" value="P:protein targeting to ER"/>
    <property type="evidence" value="ECO:0007669"/>
    <property type="project" value="TreeGrafter"/>
</dbReference>
<dbReference type="KEGG" id="bgt:106062374"/>
<comment type="similarity">
    <text evidence="2 9">Belongs to the SPCS2 family.</text>
</comment>
<comment type="function">
    <text evidence="8 9">Component of the signal peptidase complex (SPC) which catalyzes the cleavage of N-terminal signal sequences from nascent proteins as they are translocated into the lumen of the endoplasmic reticulum. Enhances the enzymatic activity of SPC and facilitates the interactions between different components of the translocation site.</text>
</comment>
<organism evidence="10 11">
    <name type="scientific">Biomphalaria glabrata</name>
    <name type="common">Bloodfluke planorb</name>
    <name type="synonym">Freshwater snail</name>
    <dbReference type="NCBI Taxonomy" id="6526"/>
    <lineage>
        <taxon>Eukaryota</taxon>
        <taxon>Metazoa</taxon>
        <taxon>Spiralia</taxon>
        <taxon>Lophotrochozoa</taxon>
        <taxon>Mollusca</taxon>
        <taxon>Gastropoda</taxon>
        <taxon>Heterobranchia</taxon>
        <taxon>Euthyneura</taxon>
        <taxon>Panpulmonata</taxon>
        <taxon>Hygrophila</taxon>
        <taxon>Lymnaeoidea</taxon>
        <taxon>Planorbidae</taxon>
        <taxon>Biomphalaria</taxon>
    </lineage>
</organism>